<evidence type="ECO:0000259" key="2">
    <source>
        <dbReference type="SMART" id="SM00460"/>
    </source>
</evidence>
<feature type="compositionally biased region" description="Basic and acidic residues" evidence="1">
    <location>
        <begin position="595"/>
        <end position="605"/>
    </location>
</feature>
<dbReference type="InterPro" id="IPR018667">
    <property type="entry name" value="DUF2126"/>
</dbReference>
<comment type="caution">
    <text evidence="3">The sequence shown here is derived from an EMBL/GenBank/DDBJ whole genome shotgun (WGS) entry which is preliminary data.</text>
</comment>
<dbReference type="SMART" id="SM00460">
    <property type="entry name" value="TGc"/>
    <property type="match status" value="1"/>
</dbReference>
<dbReference type="InterPro" id="IPR038765">
    <property type="entry name" value="Papain-like_cys_pep_sf"/>
</dbReference>
<dbReference type="Pfam" id="PF08379">
    <property type="entry name" value="Bact_transglu_N"/>
    <property type="match status" value="1"/>
</dbReference>
<dbReference type="Gene3D" id="3.10.620.30">
    <property type="match status" value="1"/>
</dbReference>
<dbReference type="PANTHER" id="PTHR33490">
    <property type="entry name" value="BLR5614 PROTEIN-RELATED"/>
    <property type="match status" value="1"/>
</dbReference>
<dbReference type="InterPro" id="IPR013589">
    <property type="entry name" value="Bac_transglu_N"/>
</dbReference>
<dbReference type="AlphaFoldDB" id="A0A934RDJ5"/>
<dbReference type="SUPFAM" id="SSF54001">
    <property type="entry name" value="Cysteine proteinases"/>
    <property type="match status" value="1"/>
</dbReference>
<proteinExistence type="predicted"/>
<evidence type="ECO:0000313" key="3">
    <source>
        <dbReference type="EMBL" id="MBK1827096.1"/>
    </source>
</evidence>
<gene>
    <name evidence="3" type="ORF">JIN81_08695</name>
</gene>
<dbReference type="InterPro" id="IPR002931">
    <property type="entry name" value="Transglutaminase-like"/>
</dbReference>
<dbReference type="PANTHER" id="PTHR33490:SF1">
    <property type="entry name" value="SLL1233 PROTEIN"/>
    <property type="match status" value="1"/>
</dbReference>
<protein>
    <submittedName>
        <fullName evidence="3">Transglutaminase family protein</fullName>
    </submittedName>
</protein>
<evidence type="ECO:0000313" key="4">
    <source>
        <dbReference type="Proteomes" id="UP000658278"/>
    </source>
</evidence>
<dbReference type="EMBL" id="JAENII010000005">
    <property type="protein sequence ID" value="MBK1827096.1"/>
    <property type="molecule type" value="Genomic_DNA"/>
</dbReference>
<organism evidence="3 4">
    <name type="scientific">Haloferula rosea</name>
    <dbReference type="NCBI Taxonomy" id="490093"/>
    <lineage>
        <taxon>Bacteria</taxon>
        <taxon>Pseudomonadati</taxon>
        <taxon>Verrucomicrobiota</taxon>
        <taxon>Verrucomicrobiia</taxon>
        <taxon>Verrucomicrobiales</taxon>
        <taxon>Verrucomicrobiaceae</taxon>
        <taxon>Haloferula</taxon>
    </lineage>
</organism>
<name>A0A934RDJ5_9BACT</name>
<reference evidence="3" key="1">
    <citation type="submission" date="2021-01" db="EMBL/GenBank/DDBJ databases">
        <title>Modified the classification status of verrucomicrobia.</title>
        <authorList>
            <person name="Feng X."/>
        </authorList>
    </citation>
    <scope>NUCLEOTIDE SEQUENCE</scope>
    <source>
        <strain evidence="3">KCTC 22201</strain>
    </source>
</reference>
<feature type="region of interest" description="Disordered" evidence="1">
    <location>
        <begin position="554"/>
        <end position="605"/>
    </location>
</feature>
<dbReference type="Proteomes" id="UP000658278">
    <property type="component" value="Unassembled WGS sequence"/>
</dbReference>
<feature type="domain" description="Transglutaminase-like" evidence="2">
    <location>
        <begin position="173"/>
        <end position="250"/>
    </location>
</feature>
<dbReference type="RefSeq" id="WP_200278543.1">
    <property type="nucleotide sequence ID" value="NZ_JAENII010000005.1"/>
</dbReference>
<sequence>MAIHCSLHHRTSYQYAKPVQLGPQTIRLRPAAHSRTAVPAYSLKITPEKHFINWQQDPHGNFLARIVFPEPVTEFSFEVDLIADLATINPFDFFLEDYAEKVPFTYPEEIEDDLAPFFRKTVNGPRYRKFFESLPAKQEMPTNDFLVAINQAVGNAVSYKIRMEPGVQSPEQTLELGSGSCRDSAWLLVQVMRSFGIAARFCSGYLIQLKADQKPIDEGPEGPSDDFTDLHAWAEVYLPGAGWVGLDPTSGLLTGEGHIPLSATAHYSNSAPVSGSLMTQEKIKTKFEFDMHVRRVRETPRVTLPYTEEQTEEIDRLGHSIDKRLRKSDIRLTMGGEPTFVSATDMDADEWNTDALGPTKELYADQLLRRLHHKFSPGGFLHHGQGKWYPGEPLPRWAYSSYWRTDGIPIWNDLDLIANHRVNYGFGAAEAEAFAKELAANLDLPTDHIRAAYEDIFYYMWKERRLPMNVSVDDPRLDDELERKTIAKVFDQGLGTAVGYLLPLARGTHPDEWLTGPWFTRDEEFYLAPGNHPMGYRLPIDGLPWAERSDQPILEPYDPAIPREPFPENRILPPGAHRRTGTHSTQVRGQSPGHEAGDRPGDRPISKQQLDALAEPQPGESASGRIRTGLCVEPRDGRLHVFMPPLVKADHYLELISAIEESAKSLGTPVRIEGYKPPSDPRIASFSVTPDPGVIEVNIHPSSDWNQLTSRTRAIYEEARSIGLGTEKFMQDGRHSGTGGGNHIVVGGSTPLESPFLRRPDLLPSLIRTFNNHPSLSYLFSGLFIGPTSQAPRLDESRNETLYELETALDAVPKGDTTRENTQWIIDRVLRNHMVDLTGNTHRVELCIDKLFSPDSSTGRLGLVELRGFEMPPHADMSLAQQLLIRGLIARFWDEPCTQKLVRWGTSIHDRWMLPHFIKDDLNEIITDLNEHGMAFDPAWFEPHHEFRFPLIGELETRNLHLELRQAIEPWHVLGEEQGSGGTSRYVDSSVERVQVKLQGLTDSRHILCCNGHSVPLHPTGRQGEFVAGIRFRAWAPYSALHPTKPIDSPLTFDLVDSWNQRSVGGCQYHVTHPGGRSFEDFPLNAFVAESRRRSRFTVLNRTPGRIEPLPAVPSKDYPMTLDLQRFSH</sequence>
<dbReference type="Pfam" id="PF01841">
    <property type="entry name" value="Transglut_core"/>
    <property type="match status" value="1"/>
</dbReference>
<evidence type="ECO:0000256" key="1">
    <source>
        <dbReference type="SAM" id="MobiDB-lite"/>
    </source>
</evidence>
<dbReference type="Pfam" id="PF09899">
    <property type="entry name" value="DUF2126"/>
    <property type="match status" value="1"/>
</dbReference>
<accession>A0A934RDJ5</accession>
<keyword evidence="4" id="KW-1185">Reference proteome</keyword>